<reference evidence="2 3" key="1">
    <citation type="submission" date="2019-07" db="EMBL/GenBank/DDBJ databases">
        <authorList>
            <person name="Almisry A."/>
            <person name="Mousa M."/>
            <person name="Gordon L.L."/>
            <person name="Lee M."/>
            <person name="Mandava P."/>
            <person name="Moxley J.T."/>
            <person name="Shaffer C.D."/>
            <person name="Weston-Hafer K.A."/>
            <person name="Garlena R.A."/>
            <person name="Russell D.A."/>
            <person name="Pope W.H."/>
            <person name="Jacobs-Sera D."/>
            <person name="Hatfull G.F."/>
        </authorList>
    </citation>
    <scope>NUCLEOTIDE SEQUENCE [LARGE SCALE GENOMIC DNA]</scope>
</reference>
<dbReference type="RefSeq" id="YP_010754518.1">
    <property type="nucleotide sequence ID" value="NC_073461.1"/>
</dbReference>
<dbReference type="Proteomes" id="UP000326486">
    <property type="component" value="Segment"/>
</dbReference>
<feature type="region of interest" description="Disordered" evidence="1">
    <location>
        <begin position="1"/>
        <end position="229"/>
    </location>
</feature>
<keyword evidence="3" id="KW-1185">Reference proteome</keyword>
<evidence type="ECO:0000313" key="3">
    <source>
        <dbReference type="Proteomes" id="UP000326486"/>
    </source>
</evidence>
<evidence type="ECO:0000256" key="1">
    <source>
        <dbReference type="SAM" id="MobiDB-lite"/>
    </source>
</evidence>
<proteinExistence type="predicted"/>
<dbReference type="GeneID" id="80019112"/>
<feature type="compositionally biased region" description="Acidic residues" evidence="1">
    <location>
        <begin position="61"/>
        <end position="72"/>
    </location>
</feature>
<organism evidence="2 3">
    <name type="scientific">Streptomyces phage Gilgamesh</name>
    <dbReference type="NCBI Taxonomy" id="2599890"/>
    <lineage>
        <taxon>Viruses</taxon>
        <taxon>Duplodnaviria</taxon>
        <taxon>Heunggongvirae</taxon>
        <taxon>Uroviricota</taxon>
        <taxon>Caudoviricetes</taxon>
        <taxon>Gilgameshvirus</taxon>
        <taxon>Gilgameshvirus gilgamesh</taxon>
    </lineage>
</organism>
<protein>
    <submittedName>
        <fullName evidence="2">Uncharacterized protein</fullName>
    </submittedName>
</protein>
<accession>A0A5J6TXM6</accession>
<feature type="compositionally biased region" description="Acidic residues" evidence="1">
    <location>
        <begin position="81"/>
        <end position="92"/>
    </location>
</feature>
<sequence>MAATQAVPRAHPPPVTRYGFAIKALPQGGKPFGEDDDENEETAGTEEASLDEAGPGVSDTEPSDPAEEELPDDPTAFPAAPDEEPAAPDEDSAASPEQDAPPEEKDTSEDPSEAPAPPDDDSRPWAGDMYTEGDESSPDAAFAAYTGIDGEQAWLDQAPDGTLTGWVRDGDGQVWRYTDPDAWATDVDGAQMTRTHGPDGGDGTTDQAGPGDQAPPADRGVQDPMFSSQ</sequence>
<name>A0A5J6TXM6_9CAUD</name>
<evidence type="ECO:0000313" key="2">
    <source>
        <dbReference type="EMBL" id="QFG13242.1"/>
    </source>
</evidence>
<gene>
    <name evidence="2" type="primary">50</name>
    <name evidence="2" type="ORF">SEA_GILGAMESH_50</name>
</gene>
<dbReference type="KEGG" id="vg:80019112"/>
<dbReference type="EMBL" id="MN234216">
    <property type="protein sequence ID" value="QFG13242.1"/>
    <property type="molecule type" value="Genomic_DNA"/>
</dbReference>
<feature type="compositionally biased region" description="Acidic residues" evidence="1">
    <location>
        <begin position="34"/>
        <end position="50"/>
    </location>
</feature>